<sequence>MGRKNKNSGDFFWVSYADLMTTLFFIMLTLFILTVVYLKVEQNVIQTKLIEYENILKVKEQFKPLQKKNSGFVYLENCDKYVAEDLLGEEIFEPNKTKILPQFEDKTIQVGKRIQGLLTEMKNNNPGLQYIVILEGNMANRWDMSISKESIWGYKVSYERALAVYDFWLQNGIDMRGNDDVVEVLISGSGFNGLCRDEVEENNKRFSVQIIPKVKPINE</sequence>
<dbReference type="EMBL" id="JANCMU010000002">
    <property type="protein sequence ID" value="MDG4945768.1"/>
    <property type="molecule type" value="Genomic_DNA"/>
</dbReference>
<gene>
    <name evidence="2" type="ORF">NMK71_05020</name>
</gene>
<accession>A0A9X4MX71</accession>
<dbReference type="RefSeq" id="WP_304420332.1">
    <property type="nucleotide sequence ID" value="NZ_JANCMU010000002.1"/>
</dbReference>
<evidence type="ECO:0000313" key="3">
    <source>
        <dbReference type="Proteomes" id="UP001152599"/>
    </source>
</evidence>
<evidence type="ECO:0000256" key="1">
    <source>
        <dbReference type="SAM" id="Phobius"/>
    </source>
</evidence>
<organism evidence="2 3">
    <name type="scientific">Profundicola chukchiensis</name>
    <dbReference type="NCBI Taxonomy" id="2961959"/>
    <lineage>
        <taxon>Bacteria</taxon>
        <taxon>Pseudomonadati</taxon>
        <taxon>Bacteroidota</taxon>
        <taxon>Flavobacteriia</taxon>
        <taxon>Flavobacteriales</taxon>
        <taxon>Weeksellaceae</taxon>
        <taxon>Profundicola</taxon>
    </lineage>
</organism>
<name>A0A9X4MX71_9FLAO</name>
<keyword evidence="1" id="KW-0812">Transmembrane</keyword>
<keyword evidence="1" id="KW-1133">Transmembrane helix</keyword>
<evidence type="ECO:0000313" key="2">
    <source>
        <dbReference type="EMBL" id="MDG4945768.1"/>
    </source>
</evidence>
<protein>
    <recommendedName>
        <fullName evidence="4">OmpA-like domain-containing protein</fullName>
    </recommendedName>
</protein>
<keyword evidence="3" id="KW-1185">Reference proteome</keyword>
<keyword evidence="1" id="KW-0472">Membrane</keyword>
<comment type="caution">
    <text evidence="2">The sequence shown here is derived from an EMBL/GenBank/DDBJ whole genome shotgun (WGS) entry which is preliminary data.</text>
</comment>
<proteinExistence type="predicted"/>
<feature type="transmembrane region" description="Helical" evidence="1">
    <location>
        <begin position="12"/>
        <end position="38"/>
    </location>
</feature>
<reference evidence="2" key="1">
    <citation type="submission" date="2022-07" db="EMBL/GenBank/DDBJ databases">
        <title>Description and genome-wide analysis of Profundicola chukchiensis gen. nov., sp. nov., marine bacteria isolated from bottom sediments of the Chukchi Sea.</title>
        <authorList>
            <person name="Romanenko L."/>
            <person name="Otstavnykh N."/>
            <person name="Kurilenko V."/>
            <person name="Eremeev V."/>
            <person name="Velansky P."/>
            <person name="Mikhailov V."/>
            <person name="Isaeva M."/>
        </authorList>
    </citation>
    <scope>NUCLEOTIDE SEQUENCE</scope>
    <source>
        <strain evidence="2">KMM 9713</strain>
    </source>
</reference>
<dbReference type="Proteomes" id="UP001152599">
    <property type="component" value="Unassembled WGS sequence"/>
</dbReference>
<dbReference type="AlphaFoldDB" id="A0A9X4MX71"/>
<evidence type="ECO:0008006" key="4">
    <source>
        <dbReference type="Google" id="ProtNLM"/>
    </source>
</evidence>